<evidence type="ECO:0000256" key="2">
    <source>
        <dbReference type="SAM" id="SignalP"/>
    </source>
</evidence>
<evidence type="ECO:0000313" key="3">
    <source>
        <dbReference type="EMBL" id="KKA19832.1"/>
    </source>
</evidence>
<keyword evidence="4" id="KW-1185">Reference proteome</keyword>
<feature type="non-terminal residue" evidence="3">
    <location>
        <position position="1"/>
    </location>
</feature>
<name>A0A0F4YNI7_RASE3</name>
<dbReference type="Proteomes" id="UP000053958">
    <property type="component" value="Unassembled WGS sequence"/>
</dbReference>
<accession>A0A0F4YNI7</accession>
<feature type="region of interest" description="Disordered" evidence="1">
    <location>
        <begin position="46"/>
        <end position="82"/>
    </location>
</feature>
<reference evidence="3 4" key="1">
    <citation type="submission" date="2015-04" db="EMBL/GenBank/DDBJ databases">
        <authorList>
            <person name="Heijne W.H."/>
            <person name="Fedorova N.D."/>
            <person name="Nierman W.C."/>
            <person name="Vollebregt A.W."/>
            <person name="Zhao Z."/>
            <person name="Wu L."/>
            <person name="Kumar M."/>
            <person name="Stam H."/>
            <person name="van den Berg M.A."/>
            <person name="Pel H.J."/>
        </authorList>
    </citation>
    <scope>NUCLEOTIDE SEQUENCE [LARGE SCALE GENOMIC DNA]</scope>
    <source>
        <strain evidence="3 4">CBS 393.64</strain>
    </source>
</reference>
<keyword evidence="2" id="KW-0732">Signal</keyword>
<gene>
    <name evidence="3" type="ORF">T310_6181</name>
</gene>
<sequence length="143" mass="15754">PVASLSVNYLINLFPASLQACTLTVIAFCDVEEGAPLWPIQSQKRPTTNAVTSTHAKRQECSQEDADMVTPPGYHIGSDKLTRPTTNDLLPLCWEPWTADGEANQEIQYAGVPKQTCSANTCEALLARRQDNQMQYLPCGTRE</sequence>
<organism evidence="3 4">
    <name type="scientific">Rasamsonia emersonii (strain ATCC 16479 / CBS 393.64 / IMI 116815)</name>
    <dbReference type="NCBI Taxonomy" id="1408163"/>
    <lineage>
        <taxon>Eukaryota</taxon>
        <taxon>Fungi</taxon>
        <taxon>Dikarya</taxon>
        <taxon>Ascomycota</taxon>
        <taxon>Pezizomycotina</taxon>
        <taxon>Eurotiomycetes</taxon>
        <taxon>Eurotiomycetidae</taxon>
        <taxon>Eurotiales</taxon>
        <taxon>Trichocomaceae</taxon>
        <taxon>Rasamsonia</taxon>
    </lineage>
</organism>
<feature type="chain" id="PRO_5002481861" evidence="2">
    <location>
        <begin position="21"/>
        <end position="143"/>
    </location>
</feature>
<evidence type="ECO:0000313" key="4">
    <source>
        <dbReference type="Proteomes" id="UP000053958"/>
    </source>
</evidence>
<evidence type="ECO:0000256" key="1">
    <source>
        <dbReference type="SAM" id="MobiDB-lite"/>
    </source>
</evidence>
<proteinExistence type="predicted"/>
<dbReference type="AlphaFoldDB" id="A0A0F4YNI7"/>
<comment type="caution">
    <text evidence="3">The sequence shown here is derived from an EMBL/GenBank/DDBJ whole genome shotgun (WGS) entry which is preliminary data.</text>
</comment>
<dbReference type="RefSeq" id="XP_013326444.1">
    <property type="nucleotide sequence ID" value="XM_013470990.1"/>
</dbReference>
<feature type="signal peptide" evidence="2">
    <location>
        <begin position="1"/>
        <end position="20"/>
    </location>
</feature>
<dbReference type="EMBL" id="LASV01000312">
    <property type="protein sequence ID" value="KKA19832.1"/>
    <property type="molecule type" value="Genomic_DNA"/>
</dbReference>
<protein>
    <submittedName>
        <fullName evidence="3">Uncharacterized protein</fullName>
    </submittedName>
</protein>
<dbReference type="GeneID" id="25318493"/>